<evidence type="ECO:0000256" key="4">
    <source>
        <dbReference type="ARBA" id="ARBA00022538"/>
    </source>
</evidence>
<dbReference type="InterPro" id="IPR006037">
    <property type="entry name" value="RCK_C"/>
</dbReference>
<gene>
    <name evidence="10" type="ORF">FHS90_000310</name>
</gene>
<evidence type="ECO:0000256" key="8">
    <source>
        <dbReference type="SAM" id="Phobius"/>
    </source>
</evidence>
<dbReference type="GO" id="GO:0006813">
    <property type="term" value="P:potassium ion transport"/>
    <property type="evidence" value="ECO:0007669"/>
    <property type="project" value="UniProtKB-KW"/>
</dbReference>
<feature type="transmembrane region" description="Helical" evidence="8">
    <location>
        <begin position="6"/>
        <end position="25"/>
    </location>
</feature>
<feature type="transmembrane region" description="Helical" evidence="8">
    <location>
        <begin position="500"/>
        <end position="520"/>
    </location>
</feature>
<comment type="caution">
    <text evidence="10">The sequence shown here is derived from an EMBL/GenBank/DDBJ whole genome shotgun (WGS) entry which is preliminary data.</text>
</comment>
<dbReference type="Gene3D" id="1.20.1530.20">
    <property type="match status" value="1"/>
</dbReference>
<keyword evidence="6 8" id="KW-1133">Transmembrane helix</keyword>
<feature type="transmembrane region" description="Helical" evidence="8">
    <location>
        <begin position="358"/>
        <end position="378"/>
    </location>
</feature>
<keyword evidence="4" id="KW-0630">Potassium</keyword>
<evidence type="ECO:0000256" key="7">
    <source>
        <dbReference type="ARBA" id="ARBA00023136"/>
    </source>
</evidence>
<feature type="transmembrane region" description="Helical" evidence="8">
    <location>
        <begin position="222"/>
        <end position="239"/>
    </location>
</feature>
<evidence type="ECO:0000313" key="11">
    <source>
        <dbReference type="Proteomes" id="UP000563094"/>
    </source>
</evidence>
<dbReference type="Proteomes" id="UP000563094">
    <property type="component" value="Unassembled WGS sequence"/>
</dbReference>
<proteinExistence type="inferred from homology"/>
<evidence type="ECO:0000256" key="1">
    <source>
        <dbReference type="ARBA" id="ARBA00004141"/>
    </source>
</evidence>
<feature type="transmembrane region" description="Helical" evidence="8">
    <location>
        <begin position="150"/>
        <end position="175"/>
    </location>
</feature>
<evidence type="ECO:0000313" key="10">
    <source>
        <dbReference type="EMBL" id="MBA9075613.1"/>
    </source>
</evidence>
<reference evidence="10 11" key="1">
    <citation type="submission" date="2020-08" db="EMBL/GenBank/DDBJ databases">
        <title>Genomic Encyclopedia of Type Strains, Phase IV (KMG-IV): sequencing the most valuable type-strain genomes for metagenomic binning, comparative biology and taxonomic classification.</title>
        <authorList>
            <person name="Goeker M."/>
        </authorList>
    </citation>
    <scope>NUCLEOTIDE SEQUENCE [LARGE SCALE GENOMIC DNA]</scope>
    <source>
        <strain evidence="10 11">DSM 29854</strain>
    </source>
</reference>
<evidence type="ECO:0000256" key="5">
    <source>
        <dbReference type="ARBA" id="ARBA00022692"/>
    </source>
</evidence>
<dbReference type="InterPro" id="IPR038770">
    <property type="entry name" value="Na+/solute_symporter_sf"/>
</dbReference>
<dbReference type="Pfam" id="PF02080">
    <property type="entry name" value="TrkA_C"/>
    <property type="match status" value="2"/>
</dbReference>
<keyword evidence="7 8" id="KW-0472">Membrane</keyword>
<dbReference type="PROSITE" id="PS51202">
    <property type="entry name" value="RCK_C"/>
    <property type="match status" value="2"/>
</dbReference>
<feature type="transmembrane region" description="Helical" evidence="8">
    <location>
        <begin position="526"/>
        <end position="543"/>
    </location>
</feature>
<sequence length="753" mass="82758">MTHLPHLITDLGLILGAAGITTLLFKKLKQPLVLGYIIAGLLVGPHVALFPTIIELENINIWAEIGVIFLLFSLGLEFSFKKLVKVGGASSVMALIEVVVMLLLGYLTGKILGWSTMDSIFLGGILSISSTTIIIRAFDELGVKTQRFAGLVFGVLIVEDLVAILLMVLLSTLAVSQQFAGSEMLAAVLKLAFFLLLWFLGGIFLIPTFLRKASKLMNDETLLIVSLALCLLMVILAAQAGFSPALGAFIMGSILAETTKAEKIEHLVASVKDLFGAIFFVSVGILIDPAMMVTYAGPIALITLVTLVGKAISITGGGLISGQGLKTSIQSGMSVSQIGEFSFIIATLGLTLKVTSDFLYPVAVAVSAVTTFTTPYMIKFSEPLYRLVERLLPAKWQKSLNEYSSGTQIISTTSDWKLVLRSYVLHMVVYCVIIISIILLSAQYLNPFIVENVVNGNWGDVVTTAITFLVMAPFLWALAIYHPQKEAQGRIWANRNYRSLVIVLEFGRVAVAILFIGVLLNQFFSVQLAIVVGLVMVAFLMMFSQKIQQFYIRIENRFVKNLNARELQEAVRMHHTLTPWDVHLTSFEIDPGSAVVGKSLLDLQVREKYGVNVAVIERGDRTITAPTRNELIFPNDKVFVVGEESQTEAFRQFIQTRSVLTSSQEEERESVRLQKLQIRAGSVLLHKSIRNSGVREKTKGLIVGVERKGRRMLNPDSELVFEEGDIVWIVGLPRRIKQLEVASPEPGIPEALA</sequence>
<dbReference type="PANTHER" id="PTHR42751">
    <property type="entry name" value="SODIUM/HYDROGEN EXCHANGER FAMILY/TRKA DOMAIN PROTEIN"/>
    <property type="match status" value="1"/>
</dbReference>
<dbReference type="GO" id="GO:0008324">
    <property type="term" value="F:monoatomic cation transmembrane transporter activity"/>
    <property type="evidence" value="ECO:0007669"/>
    <property type="project" value="InterPro"/>
</dbReference>
<feature type="transmembrane region" description="Helical" evidence="8">
    <location>
        <begin position="457"/>
        <end position="479"/>
    </location>
</feature>
<keyword evidence="3" id="KW-0813">Transport</keyword>
<dbReference type="InterPro" id="IPR036721">
    <property type="entry name" value="RCK_C_sf"/>
</dbReference>
<dbReference type="GO" id="GO:1902600">
    <property type="term" value="P:proton transmembrane transport"/>
    <property type="evidence" value="ECO:0007669"/>
    <property type="project" value="InterPro"/>
</dbReference>
<evidence type="ECO:0000256" key="2">
    <source>
        <dbReference type="ARBA" id="ARBA00005551"/>
    </source>
</evidence>
<feature type="transmembrane region" description="Helical" evidence="8">
    <location>
        <begin position="187"/>
        <end position="210"/>
    </location>
</feature>
<keyword evidence="5 8" id="KW-0812">Transmembrane</keyword>
<keyword evidence="4" id="KW-0406">Ion transport</keyword>
<keyword evidence="11" id="KW-1185">Reference proteome</keyword>
<feature type="transmembrane region" description="Helical" evidence="8">
    <location>
        <begin position="92"/>
        <end position="114"/>
    </location>
</feature>
<evidence type="ECO:0000256" key="6">
    <source>
        <dbReference type="ARBA" id="ARBA00022989"/>
    </source>
</evidence>
<accession>A0A839GDK7</accession>
<dbReference type="GO" id="GO:0015297">
    <property type="term" value="F:antiporter activity"/>
    <property type="evidence" value="ECO:0007669"/>
    <property type="project" value="InterPro"/>
</dbReference>
<feature type="transmembrane region" description="Helical" evidence="8">
    <location>
        <begin position="299"/>
        <end position="320"/>
    </location>
</feature>
<dbReference type="InterPro" id="IPR006153">
    <property type="entry name" value="Cation/H_exchanger_TM"/>
</dbReference>
<name>A0A839GDK7_9BACT</name>
<protein>
    <submittedName>
        <fullName evidence="10">CPA2 family monovalent cation:H+ antiporter-2</fullName>
    </submittedName>
</protein>
<feature type="domain" description="RCK C-terminal" evidence="9">
    <location>
        <begin position="571"/>
        <end position="656"/>
    </location>
</feature>
<feature type="transmembrane region" description="Helical" evidence="8">
    <location>
        <begin position="120"/>
        <end position="138"/>
    </location>
</feature>
<dbReference type="EMBL" id="JACJIQ010000001">
    <property type="protein sequence ID" value="MBA9075613.1"/>
    <property type="molecule type" value="Genomic_DNA"/>
</dbReference>
<dbReference type="Pfam" id="PF00999">
    <property type="entry name" value="Na_H_Exchanger"/>
    <property type="match status" value="1"/>
</dbReference>
<comment type="similarity">
    <text evidence="2">Belongs to the monovalent cation:proton antiporter 2 (CPA2) transporter (TC 2.A.37) family.</text>
</comment>
<comment type="subcellular location">
    <subcellularLocation>
        <location evidence="1">Membrane</location>
        <topology evidence="1">Multi-pass membrane protein</topology>
    </subcellularLocation>
</comment>
<feature type="transmembrane region" description="Helical" evidence="8">
    <location>
        <begin position="32"/>
        <end position="53"/>
    </location>
</feature>
<feature type="transmembrane region" description="Helical" evidence="8">
    <location>
        <begin position="274"/>
        <end position="293"/>
    </location>
</feature>
<evidence type="ECO:0000256" key="3">
    <source>
        <dbReference type="ARBA" id="ARBA00022448"/>
    </source>
</evidence>
<keyword evidence="4" id="KW-0633">Potassium transport</keyword>
<feature type="transmembrane region" description="Helical" evidence="8">
    <location>
        <begin position="59"/>
        <end position="80"/>
    </location>
</feature>
<dbReference type="PANTHER" id="PTHR42751:SF3">
    <property type="entry name" value="SODIUM_GLUTAMATE SYMPORTER"/>
    <property type="match status" value="1"/>
</dbReference>
<dbReference type="RefSeq" id="WP_182511302.1">
    <property type="nucleotide sequence ID" value="NZ_JACJIQ010000001.1"/>
</dbReference>
<feature type="domain" description="RCK C-terminal" evidence="9">
    <location>
        <begin position="661"/>
        <end position="745"/>
    </location>
</feature>
<dbReference type="SUPFAM" id="SSF116726">
    <property type="entry name" value="TrkA C-terminal domain-like"/>
    <property type="match status" value="2"/>
</dbReference>
<feature type="transmembrane region" description="Helical" evidence="8">
    <location>
        <begin position="423"/>
        <end position="445"/>
    </location>
</feature>
<organism evidence="10 11">
    <name type="scientific">Rufibacter quisquiliarum</name>
    <dbReference type="NCBI Taxonomy" id="1549639"/>
    <lineage>
        <taxon>Bacteria</taxon>
        <taxon>Pseudomonadati</taxon>
        <taxon>Bacteroidota</taxon>
        <taxon>Cytophagia</taxon>
        <taxon>Cytophagales</taxon>
        <taxon>Hymenobacteraceae</taxon>
        <taxon>Rufibacter</taxon>
    </lineage>
</organism>
<dbReference type="GO" id="GO:0016020">
    <property type="term" value="C:membrane"/>
    <property type="evidence" value="ECO:0007669"/>
    <property type="project" value="UniProtKB-SubCell"/>
</dbReference>
<evidence type="ECO:0000259" key="9">
    <source>
        <dbReference type="PROSITE" id="PS51202"/>
    </source>
</evidence>
<dbReference type="AlphaFoldDB" id="A0A839GDK7"/>
<dbReference type="Gene3D" id="3.30.70.1450">
    <property type="entry name" value="Regulator of K+ conductance, C-terminal domain"/>
    <property type="match status" value="2"/>
</dbReference>